<evidence type="ECO:0000256" key="6">
    <source>
        <dbReference type="ARBA" id="ARBA00022917"/>
    </source>
</evidence>
<evidence type="ECO:0000313" key="10">
    <source>
        <dbReference type="EMBL" id="KAG7580122.1"/>
    </source>
</evidence>
<sequence>MQATISRSTRLGIPRTIRAVLDEPSSSITTVQGWLRSIRAHKNVSFLEISDGSSSRNLQAVVKGSPMKDLEGLALGSSLVLKGEMKESRGDQPHELSVHTIEVTGESSAAYPIQKKYVPPDVLRDHAHLRFRTTKNGALARLRDAVMREWHDHFEKEEYVHIHTPIMTSSDCEGAGEAFRITTDPITPPSAPSTQKHDPFFPSPAYLTVSSQLHLEAPTHALSRTYTLSPTFRAEPSATSRHLAEFYMLEAELAFVETLDDLMDTLETAIKDVLGGRRMTRARRDQEVIAKSLMEDKAETPSADEETDPVERSDMFGRISGSEPFGRVTYTEAVEILKERHAQTSFDFPPTWGAGLQSEHEKYLARQVYRGPVFVTDYPRNLKPFYMRLNPKDHLDRETVACFDLLVPGIGELAGGSLREERLDRLIESIDKANMQREDYEWYLDLRRFGSVKHGGWGMGFDRFMCWLTGIGNVRDVVAFPRWKGHCKY</sequence>
<keyword evidence="6" id="KW-0648">Protein biosynthesis</keyword>
<dbReference type="AlphaFoldDB" id="A0A8K0NTX4"/>
<dbReference type="EMBL" id="JABELV010000001">
    <property type="protein sequence ID" value="KAG7580122.1"/>
    <property type="molecule type" value="Genomic_DNA"/>
</dbReference>
<organism evidence="10 11">
    <name type="scientific">Filobasidium floriforme</name>
    <dbReference type="NCBI Taxonomy" id="5210"/>
    <lineage>
        <taxon>Eukaryota</taxon>
        <taxon>Fungi</taxon>
        <taxon>Dikarya</taxon>
        <taxon>Basidiomycota</taxon>
        <taxon>Agaricomycotina</taxon>
        <taxon>Tremellomycetes</taxon>
        <taxon>Filobasidiales</taxon>
        <taxon>Filobasidiaceae</taxon>
        <taxon>Filobasidium</taxon>
    </lineage>
</organism>
<evidence type="ECO:0000256" key="8">
    <source>
        <dbReference type="SAM" id="MobiDB-lite"/>
    </source>
</evidence>
<dbReference type="InterPro" id="IPR004364">
    <property type="entry name" value="Aa-tRNA-synt_II"/>
</dbReference>
<name>A0A8K0NTX4_9TREE</name>
<dbReference type="PANTHER" id="PTHR22594:SF34">
    <property type="entry name" value="ASPARAGINE--TRNA LIGASE, MITOCHONDRIAL-RELATED"/>
    <property type="match status" value="1"/>
</dbReference>
<dbReference type="PRINTS" id="PR01042">
    <property type="entry name" value="TRNASYNTHASP"/>
</dbReference>
<comment type="similarity">
    <text evidence="1">Belongs to the class-II aminoacyl-tRNA synthetase family.</text>
</comment>
<keyword evidence="5" id="KW-0067">ATP-binding</keyword>
<dbReference type="Gene3D" id="2.40.50.140">
    <property type="entry name" value="Nucleic acid-binding proteins"/>
    <property type="match status" value="1"/>
</dbReference>
<dbReference type="GO" id="GO:0005739">
    <property type="term" value="C:mitochondrion"/>
    <property type="evidence" value="ECO:0007669"/>
    <property type="project" value="TreeGrafter"/>
</dbReference>
<dbReference type="InterPro" id="IPR012340">
    <property type="entry name" value="NA-bd_OB-fold"/>
</dbReference>
<dbReference type="PROSITE" id="PS50862">
    <property type="entry name" value="AA_TRNA_LIGASE_II"/>
    <property type="match status" value="1"/>
</dbReference>
<dbReference type="EC" id="6.1.1.22" evidence="2"/>
<dbReference type="InterPro" id="IPR002312">
    <property type="entry name" value="Asp/Asn-tRNA-synth_IIb"/>
</dbReference>
<dbReference type="CDD" id="cd04318">
    <property type="entry name" value="EcAsnRS_like_N"/>
    <property type="match status" value="1"/>
</dbReference>
<dbReference type="GO" id="GO:0006421">
    <property type="term" value="P:asparaginyl-tRNA aminoacylation"/>
    <property type="evidence" value="ECO:0007669"/>
    <property type="project" value="InterPro"/>
</dbReference>
<accession>A0A8K0NTX4</accession>
<evidence type="ECO:0000256" key="3">
    <source>
        <dbReference type="ARBA" id="ARBA00022598"/>
    </source>
</evidence>
<gene>
    <name evidence="10" type="ORF">FFLO_00093</name>
</gene>
<dbReference type="NCBIfam" id="NF003037">
    <property type="entry name" value="PRK03932.1"/>
    <property type="match status" value="1"/>
</dbReference>
<dbReference type="CDD" id="cd00776">
    <property type="entry name" value="AsxRS_core"/>
    <property type="match status" value="1"/>
</dbReference>
<dbReference type="InterPro" id="IPR004522">
    <property type="entry name" value="Asn-tRNA-ligase"/>
</dbReference>
<keyword evidence="3" id="KW-0436">Ligase</keyword>
<dbReference type="SUPFAM" id="SSF55681">
    <property type="entry name" value="Class II aaRS and biotin synthetases"/>
    <property type="match status" value="1"/>
</dbReference>
<evidence type="ECO:0000256" key="1">
    <source>
        <dbReference type="ARBA" id="ARBA00008226"/>
    </source>
</evidence>
<dbReference type="InterPro" id="IPR006195">
    <property type="entry name" value="aa-tRNA-synth_II"/>
</dbReference>
<dbReference type="SUPFAM" id="SSF50249">
    <property type="entry name" value="Nucleic acid-binding proteins"/>
    <property type="match status" value="1"/>
</dbReference>
<evidence type="ECO:0000259" key="9">
    <source>
        <dbReference type="PROSITE" id="PS50862"/>
    </source>
</evidence>
<evidence type="ECO:0000256" key="7">
    <source>
        <dbReference type="ARBA" id="ARBA00023146"/>
    </source>
</evidence>
<dbReference type="Proteomes" id="UP000812966">
    <property type="component" value="Unassembled WGS sequence"/>
</dbReference>
<evidence type="ECO:0000256" key="4">
    <source>
        <dbReference type="ARBA" id="ARBA00022741"/>
    </source>
</evidence>
<keyword evidence="7" id="KW-0030">Aminoacyl-tRNA synthetase</keyword>
<dbReference type="PANTHER" id="PTHR22594">
    <property type="entry name" value="ASPARTYL/LYSYL-TRNA SYNTHETASE"/>
    <property type="match status" value="1"/>
</dbReference>
<reference evidence="10" key="1">
    <citation type="submission" date="2020-04" db="EMBL/GenBank/DDBJ databases">
        <title>Analysis of mating type loci in Filobasidium floriforme.</title>
        <authorList>
            <person name="Nowrousian M."/>
        </authorList>
    </citation>
    <scope>NUCLEOTIDE SEQUENCE</scope>
    <source>
        <strain evidence="10">CBS 6242</strain>
    </source>
</reference>
<keyword evidence="4" id="KW-0547">Nucleotide-binding</keyword>
<dbReference type="GO" id="GO:0003676">
    <property type="term" value="F:nucleic acid binding"/>
    <property type="evidence" value="ECO:0007669"/>
    <property type="project" value="InterPro"/>
</dbReference>
<dbReference type="Gene3D" id="3.30.930.10">
    <property type="entry name" value="Bira Bifunctional Protein, Domain 2"/>
    <property type="match status" value="1"/>
</dbReference>
<evidence type="ECO:0000256" key="5">
    <source>
        <dbReference type="ARBA" id="ARBA00022840"/>
    </source>
</evidence>
<proteinExistence type="inferred from homology"/>
<comment type="caution">
    <text evidence="10">The sequence shown here is derived from an EMBL/GenBank/DDBJ whole genome shotgun (WGS) entry which is preliminary data.</text>
</comment>
<dbReference type="NCBIfam" id="TIGR00457">
    <property type="entry name" value="asnS"/>
    <property type="match status" value="1"/>
</dbReference>
<dbReference type="GO" id="GO:0004816">
    <property type="term" value="F:asparagine-tRNA ligase activity"/>
    <property type="evidence" value="ECO:0007669"/>
    <property type="project" value="UniProtKB-EC"/>
</dbReference>
<feature type="domain" description="Aminoacyl-transfer RNA synthetases class-II family profile" evidence="9">
    <location>
        <begin position="141"/>
        <end position="481"/>
    </location>
</feature>
<protein>
    <recommendedName>
        <fullName evidence="2">asparagine--tRNA ligase</fullName>
        <ecNumber evidence="2">6.1.1.22</ecNumber>
    </recommendedName>
</protein>
<feature type="region of interest" description="Disordered" evidence="8">
    <location>
        <begin position="294"/>
        <end position="318"/>
    </location>
</feature>
<dbReference type="InterPro" id="IPR004365">
    <property type="entry name" value="NA-bd_OB_tRNA"/>
</dbReference>
<dbReference type="GO" id="GO:0005524">
    <property type="term" value="F:ATP binding"/>
    <property type="evidence" value="ECO:0007669"/>
    <property type="project" value="UniProtKB-KW"/>
</dbReference>
<evidence type="ECO:0000313" key="11">
    <source>
        <dbReference type="Proteomes" id="UP000812966"/>
    </source>
</evidence>
<keyword evidence="11" id="KW-1185">Reference proteome</keyword>
<evidence type="ECO:0000256" key="2">
    <source>
        <dbReference type="ARBA" id="ARBA00012816"/>
    </source>
</evidence>
<dbReference type="Pfam" id="PF01336">
    <property type="entry name" value="tRNA_anti-codon"/>
    <property type="match status" value="1"/>
</dbReference>
<dbReference type="Pfam" id="PF00152">
    <property type="entry name" value="tRNA-synt_2"/>
    <property type="match status" value="1"/>
</dbReference>
<dbReference type="InterPro" id="IPR045864">
    <property type="entry name" value="aa-tRNA-synth_II/BPL/LPL"/>
</dbReference>